<protein>
    <recommendedName>
        <fullName evidence="3">Isoprenylcysteine carboxylmethyltransferase family protein</fullName>
    </recommendedName>
</protein>
<dbReference type="AlphaFoldDB" id="A0A5D5APC8"/>
<evidence type="ECO:0000313" key="1">
    <source>
        <dbReference type="EMBL" id="TYT63678.1"/>
    </source>
</evidence>
<organism evidence="1 2">
    <name type="scientific">Natrialba swarupiae</name>
    <dbReference type="NCBI Taxonomy" id="2448032"/>
    <lineage>
        <taxon>Archaea</taxon>
        <taxon>Methanobacteriati</taxon>
        <taxon>Methanobacteriota</taxon>
        <taxon>Stenosarchaea group</taxon>
        <taxon>Halobacteria</taxon>
        <taxon>Halobacteriales</taxon>
        <taxon>Natrialbaceae</taxon>
        <taxon>Natrialba</taxon>
    </lineage>
</organism>
<name>A0A5D5APC8_9EURY</name>
<evidence type="ECO:0008006" key="3">
    <source>
        <dbReference type="Google" id="ProtNLM"/>
    </source>
</evidence>
<dbReference type="EMBL" id="VTAW01000001">
    <property type="protein sequence ID" value="TYT63678.1"/>
    <property type="molecule type" value="Genomic_DNA"/>
</dbReference>
<keyword evidence="2" id="KW-1185">Reference proteome</keyword>
<comment type="caution">
    <text evidence="1">The sequence shown here is derived from an EMBL/GenBank/DDBJ whole genome shotgun (WGS) entry which is preliminary data.</text>
</comment>
<evidence type="ECO:0000313" key="2">
    <source>
        <dbReference type="Proteomes" id="UP000324104"/>
    </source>
</evidence>
<sequence>MRSCSRRWCEQCVGVLLVIVGQALRFRSVSICWWAAGCWIGFHNRVLEYEEPHLAEAYGEEYDRYRERVPRWLPRVRRP</sequence>
<proteinExistence type="predicted"/>
<gene>
    <name evidence="1" type="ORF">FYC77_00155</name>
</gene>
<dbReference type="Proteomes" id="UP000324104">
    <property type="component" value="Unassembled WGS sequence"/>
</dbReference>
<dbReference type="RefSeq" id="WP_149079485.1">
    <property type="nucleotide sequence ID" value="NZ_VTAW01000001.1"/>
</dbReference>
<reference evidence="1 2" key="1">
    <citation type="submission" date="2019-08" db="EMBL/GenBank/DDBJ databases">
        <title>Archaea genome.</title>
        <authorList>
            <person name="Kajale S."/>
            <person name="Shouche Y."/>
            <person name="Deshpande N."/>
            <person name="Sharma A."/>
        </authorList>
    </citation>
    <scope>NUCLEOTIDE SEQUENCE [LARGE SCALE GENOMIC DNA]</scope>
    <source>
        <strain evidence="1 2">ESP3B_9</strain>
    </source>
</reference>
<accession>A0A5D5APC8</accession>
<dbReference type="Gene3D" id="1.20.120.1630">
    <property type="match status" value="1"/>
</dbReference>